<accession>A0A8X6LB29</accession>
<dbReference type="PANTHER" id="PTHR10127:SF883">
    <property type="entry name" value="ZINC METALLOPROTEINASE NAS-8"/>
    <property type="match status" value="1"/>
</dbReference>
<dbReference type="CDD" id="cd04280">
    <property type="entry name" value="ZnMc_astacin_like"/>
    <property type="match status" value="1"/>
</dbReference>
<evidence type="ECO:0000256" key="1">
    <source>
        <dbReference type="ARBA" id="ARBA00011245"/>
    </source>
</evidence>
<evidence type="ECO:0000256" key="3">
    <source>
        <dbReference type="PROSITE-ProRule" id="PRU01211"/>
    </source>
</evidence>
<feature type="binding site" evidence="3">
    <location>
        <position position="132"/>
    </location>
    <ligand>
        <name>Zn(2+)</name>
        <dbReference type="ChEBI" id="CHEBI:29105"/>
        <note>catalytic</note>
    </ligand>
</feature>
<keyword evidence="8" id="KW-1185">Reference proteome</keyword>
<dbReference type="InterPro" id="IPR024079">
    <property type="entry name" value="MetalloPept_cat_dom_sf"/>
</dbReference>
<proteinExistence type="predicted"/>
<feature type="chain" id="PRO_5036463294" description="Metalloendopeptidase" evidence="5">
    <location>
        <begin position="16"/>
        <end position="235"/>
    </location>
</feature>
<evidence type="ECO:0000256" key="4">
    <source>
        <dbReference type="RuleBase" id="RU361183"/>
    </source>
</evidence>
<dbReference type="SMART" id="SM00235">
    <property type="entry name" value="ZnMc"/>
    <property type="match status" value="1"/>
</dbReference>
<dbReference type="Gene3D" id="3.40.390.10">
    <property type="entry name" value="Collagenase (Catalytic Domain)"/>
    <property type="match status" value="1"/>
</dbReference>
<evidence type="ECO:0000313" key="7">
    <source>
        <dbReference type="EMBL" id="GFR00489.1"/>
    </source>
</evidence>
<feature type="binding site" evidence="3">
    <location>
        <position position="142"/>
    </location>
    <ligand>
        <name>Zn(2+)</name>
        <dbReference type="ChEBI" id="CHEBI:29105"/>
        <note>catalytic</note>
    </ligand>
</feature>
<feature type="domain" description="Peptidase M12A" evidence="6">
    <location>
        <begin position="43"/>
        <end position="235"/>
    </location>
</feature>
<dbReference type="InterPro" id="IPR001506">
    <property type="entry name" value="Peptidase_M12A"/>
</dbReference>
<dbReference type="GO" id="GO:0006508">
    <property type="term" value="P:proteolysis"/>
    <property type="evidence" value="ECO:0007669"/>
    <property type="project" value="UniProtKB-KW"/>
</dbReference>
<organism evidence="7 8">
    <name type="scientific">Trichonephila clavata</name>
    <name type="common">Joro spider</name>
    <name type="synonym">Nephila clavata</name>
    <dbReference type="NCBI Taxonomy" id="2740835"/>
    <lineage>
        <taxon>Eukaryota</taxon>
        <taxon>Metazoa</taxon>
        <taxon>Ecdysozoa</taxon>
        <taxon>Arthropoda</taxon>
        <taxon>Chelicerata</taxon>
        <taxon>Arachnida</taxon>
        <taxon>Araneae</taxon>
        <taxon>Araneomorphae</taxon>
        <taxon>Entelegynae</taxon>
        <taxon>Araneoidea</taxon>
        <taxon>Nephilidae</taxon>
        <taxon>Trichonephila</taxon>
    </lineage>
</organism>
<evidence type="ECO:0000313" key="8">
    <source>
        <dbReference type="Proteomes" id="UP000887116"/>
    </source>
</evidence>
<evidence type="ECO:0000256" key="2">
    <source>
        <dbReference type="ARBA" id="ARBA00025529"/>
    </source>
</evidence>
<keyword evidence="3 4" id="KW-0645">Protease</keyword>
<comment type="caution">
    <text evidence="7">The sequence shown here is derived from an EMBL/GenBank/DDBJ whole genome shotgun (WGS) entry which is preliminary data.</text>
</comment>
<comment type="function">
    <text evidence="2">Zinc metalloprotease. Provoques deadhesion of endothelial cells from cell cultures, and also degradation of fibronectin, fibrinogen and gelatin in vitro. Its role in the venom is not fully understood but it might act as a spreading factor that facilitates diffusion of other venom toxins. Alternatively, it might be involved in the proteolytic processing of other venom toxins or it might play a role in extra-oral digestion of prey.</text>
</comment>
<name>A0A8X6LB29_TRICU</name>
<keyword evidence="3 4" id="KW-0482">Metalloprotease</keyword>
<dbReference type="Pfam" id="PF01400">
    <property type="entry name" value="Astacin"/>
    <property type="match status" value="1"/>
</dbReference>
<feature type="signal peptide" evidence="5">
    <location>
        <begin position="1"/>
        <end position="15"/>
    </location>
</feature>
<dbReference type="PANTHER" id="PTHR10127">
    <property type="entry name" value="DISCOIDIN, CUB, EGF, LAMININ , AND ZINC METALLOPROTEASE DOMAIN CONTAINING"/>
    <property type="match status" value="1"/>
</dbReference>
<dbReference type="InterPro" id="IPR006026">
    <property type="entry name" value="Peptidase_Metallo"/>
</dbReference>
<comment type="caution">
    <text evidence="3">Lacks conserved residue(s) required for the propagation of feature annotation.</text>
</comment>
<comment type="subunit">
    <text evidence="1">Monomer.</text>
</comment>
<dbReference type="EC" id="3.4.24.-" evidence="4"/>
<dbReference type="OrthoDB" id="291007at2759"/>
<dbReference type="EMBL" id="BMAO01015252">
    <property type="protein sequence ID" value="GFR00489.1"/>
    <property type="molecule type" value="Genomic_DNA"/>
</dbReference>
<dbReference type="AlphaFoldDB" id="A0A8X6LB29"/>
<dbReference type="InterPro" id="IPR034035">
    <property type="entry name" value="Astacin-like_dom"/>
</dbReference>
<feature type="active site" evidence="3">
    <location>
        <position position="133"/>
    </location>
</feature>
<evidence type="ECO:0000256" key="5">
    <source>
        <dbReference type="SAM" id="SignalP"/>
    </source>
</evidence>
<dbReference type="GO" id="GO:0004222">
    <property type="term" value="F:metalloendopeptidase activity"/>
    <property type="evidence" value="ECO:0007669"/>
    <property type="project" value="UniProtKB-UniRule"/>
</dbReference>
<comment type="cofactor">
    <cofactor evidence="3 4">
        <name>Zn(2+)</name>
        <dbReference type="ChEBI" id="CHEBI:29105"/>
    </cofactor>
    <text evidence="3 4">Binds 1 zinc ion per subunit.</text>
</comment>
<keyword evidence="5" id="KW-0732">Signal</keyword>
<dbReference type="PRINTS" id="PR00480">
    <property type="entry name" value="ASTACIN"/>
</dbReference>
<keyword evidence="3 4" id="KW-0479">Metal-binding</keyword>
<evidence type="ECO:0000259" key="6">
    <source>
        <dbReference type="PROSITE" id="PS51864"/>
    </source>
</evidence>
<keyword evidence="3 4" id="KW-0862">Zinc</keyword>
<protein>
    <recommendedName>
        <fullName evidence="4">Metalloendopeptidase</fullName>
        <ecNumber evidence="4">3.4.24.-</ecNumber>
    </recommendedName>
</protein>
<reference evidence="7" key="1">
    <citation type="submission" date="2020-07" db="EMBL/GenBank/DDBJ databases">
        <title>Multicomponent nature underlies the extraordinary mechanical properties of spider dragline silk.</title>
        <authorList>
            <person name="Kono N."/>
            <person name="Nakamura H."/>
            <person name="Mori M."/>
            <person name="Yoshida Y."/>
            <person name="Ohtoshi R."/>
            <person name="Malay A.D."/>
            <person name="Moran D.A.P."/>
            <person name="Tomita M."/>
            <person name="Numata K."/>
            <person name="Arakawa K."/>
        </authorList>
    </citation>
    <scope>NUCLEOTIDE SEQUENCE</scope>
</reference>
<keyword evidence="3 4" id="KW-0378">Hydrolase</keyword>
<dbReference type="Proteomes" id="UP000887116">
    <property type="component" value="Unassembled WGS sequence"/>
</dbReference>
<gene>
    <name evidence="7" type="ORF">TNCT_365371</name>
</gene>
<dbReference type="SUPFAM" id="SSF55486">
    <property type="entry name" value="Metalloproteases ('zincins'), catalytic domain"/>
    <property type="match status" value="1"/>
</dbReference>
<dbReference type="PROSITE" id="PS51864">
    <property type="entry name" value="ASTACIN"/>
    <property type="match status" value="1"/>
</dbReference>
<dbReference type="GO" id="GO:0008270">
    <property type="term" value="F:zinc ion binding"/>
    <property type="evidence" value="ECO:0007669"/>
    <property type="project" value="UniProtKB-UniRule"/>
</dbReference>
<feature type="binding site" evidence="3">
    <location>
        <position position="136"/>
    </location>
    <ligand>
        <name>Zn(2+)</name>
        <dbReference type="ChEBI" id="CHEBI:29105"/>
        <note>catalytic</note>
    </ligand>
</feature>
<sequence>MKVLVFLGIIAAVSAVPTHHDPMINEGLFEGDILGIDPNADRNAIPRDSQRWPGGVVPYIISPELNNLKSRIQTAMKHIEDNSCIRFVPRTNQQDYVKIFKHNGCYSHWGRIGNEQLLSLGPGCEPFGTIVHEFLHAIGFEHEHNRSDRDDYLTINWNNIVNQWYYAFKKLRPEENRLLSSFDFNSIMLYGSNSFVKTWGQFSMTSKDGKQLPEVYDKKAMSASDAHRIRTLYNC</sequence>